<protein>
    <submittedName>
        <fullName evidence="2">Uncharacterized protein</fullName>
    </submittedName>
</protein>
<sequence length="274" mass="28735">VDLTRLFEQEDKEIGDKLFRHARFKGGGGGGSQSTQTIQKADPWSGQQPFLTEGYEAAKARFGSDQPQFFPGATIAPFNQNELTAQQAMLDYASGTRPQAMQLGAESALTGEMLANPYTNPVFNTTRALPGLGLGSLGAAQGFTGMATGTPYGDDPVMQQMLSGSAMDNPFIAPALAASTQEAVQNFQQQVMPGIRSSQIQYQPGGSSRGDIVTGMAGSGLAQQLANNATRAYMDAQNQAIGQQQFGLGLAEQGRATRAGEALQQFGGAMAPAL</sequence>
<reference evidence="2" key="1">
    <citation type="submission" date="2018-05" db="EMBL/GenBank/DDBJ databases">
        <authorList>
            <person name="Lanie J.A."/>
            <person name="Ng W.-L."/>
            <person name="Kazmierczak K.M."/>
            <person name="Andrzejewski T.M."/>
            <person name="Davidsen T.M."/>
            <person name="Wayne K.J."/>
            <person name="Tettelin H."/>
            <person name="Glass J.I."/>
            <person name="Rusch D."/>
            <person name="Podicherti R."/>
            <person name="Tsui H.-C.T."/>
            <person name="Winkler M.E."/>
        </authorList>
    </citation>
    <scope>NUCLEOTIDE SEQUENCE</scope>
</reference>
<dbReference type="AlphaFoldDB" id="A0A382EGM3"/>
<proteinExistence type="predicted"/>
<feature type="non-terminal residue" evidence="2">
    <location>
        <position position="1"/>
    </location>
</feature>
<feature type="region of interest" description="Disordered" evidence="1">
    <location>
        <begin position="25"/>
        <end position="44"/>
    </location>
</feature>
<organism evidence="2">
    <name type="scientific">marine metagenome</name>
    <dbReference type="NCBI Taxonomy" id="408172"/>
    <lineage>
        <taxon>unclassified sequences</taxon>
        <taxon>metagenomes</taxon>
        <taxon>ecological metagenomes</taxon>
    </lineage>
</organism>
<feature type="non-terminal residue" evidence="2">
    <location>
        <position position="274"/>
    </location>
</feature>
<feature type="compositionally biased region" description="Polar residues" evidence="1">
    <location>
        <begin position="33"/>
        <end position="44"/>
    </location>
</feature>
<name>A0A382EGM3_9ZZZZ</name>
<gene>
    <name evidence="2" type="ORF">METZ01_LOCUS201975</name>
</gene>
<dbReference type="EMBL" id="UINC01044115">
    <property type="protein sequence ID" value="SVB49121.1"/>
    <property type="molecule type" value="Genomic_DNA"/>
</dbReference>
<evidence type="ECO:0000256" key="1">
    <source>
        <dbReference type="SAM" id="MobiDB-lite"/>
    </source>
</evidence>
<accession>A0A382EGM3</accession>
<evidence type="ECO:0000313" key="2">
    <source>
        <dbReference type="EMBL" id="SVB49121.1"/>
    </source>
</evidence>